<keyword evidence="2" id="KW-1185">Reference proteome</keyword>
<reference evidence="1" key="2">
    <citation type="submission" date="2014-06" db="EMBL/GenBank/DDBJ databases">
        <title>Draft genome sequence of Eubacterium siraeum (DSM 15702).</title>
        <authorList>
            <person name="Sudarsanam P."/>
            <person name="Ley R."/>
            <person name="Guruge J."/>
            <person name="Turnbaugh P.J."/>
            <person name="Mahowald M."/>
            <person name="Liep D."/>
            <person name="Gordon J."/>
        </authorList>
    </citation>
    <scope>NUCLEOTIDE SEQUENCE</scope>
    <source>
        <strain evidence="1">DSM 15702</strain>
    </source>
</reference>
<dbReference type="Proteomes" id="UP000005326">
    <property type="component" value="Unassembled WGS sequence"/>
</dbReference>
<comment type="caution">
    <text evidence="1">The sequence shown here is derived from an EMBL/GenBank/DDBJ whole genome shotgun (WGS) entry which is preliminary data.</text>
</comment>
<gene>
    <name evidence="1" type="ORF">EUBSIR_02750</name>
</gene>
<accession>B0MSB0</accession>
<evidence type="ECO:0000313" key="2">
    <source>
        <dbReference type="Proteomes" id="UP000005326"/>
    </source>
</evidence>
<proteinExistence type="predicted"/>
<evidence type="ECO:0000313" key="1">
    <source>
        <dbReference type="EMBL" id="EDR99678.1"/>
    </source>
</evidence>
<protein>
    <submittedName>
        <fullName evidence="1">Uncharacterized protein</fullName>
    </submittedName>
</protein>
<dbReference type="AlphaFoldDB" id="B0MSB0"/>
<organism evidence="1 2">
    <name type="scientific">[Eubacterium] siraeum DSM 15702</name>
    <dbReference type="NCBI Taxonomy" id="428128"/>
    <lineage>
        <taxon>Bacteria</taxon>
        <taxon>Bacillati</taxon>
        <taxon>Bacillota</taxon>
        <taxon>Clostridia</taxon>
        <taxon>Eubacteriales</taxon>
        <taxon>Oscillospiraceae</taxon>
        <taxon>Oscillospiraceae incertae sedis</taxon>
    </lineage>
</organism>
<name>B0MSB0_9FIRM</name>
<reference evidence="1" key="1">
    <citation type="submission" date="2007-10" db="EMBL/GenBank/DDBJ databases">
        <authorList>
            <person name="Fulton L."/>
            <person name="Clifton S."/>
            <person name="Fulton B."/>
            <person name="Xu J."/>
            <person name="Minx P."/>
            <person name="Pepin K.H."/>
            <person name="Johnson M."/>
            <person name="Thiruvilangam P."/>
            <person name="Bhonagiri V."/>
            <person name="Nash W.E."/>
            <person name="Mardis E.R."/>
            <person name="Wilson R.K."/>
        </authorList>
    </citation>
    <scope>NUCLEOTIDE SEQUENCE [LARGE SCALE GENOMIC DNA]</scope>
    <source>
        <strain evidence="1">DSM 15702</strain>
    </source>
</reference>
<sequence length="57" mass="6439">MRRELFKLPAADDAELFCKEASEFALPAVQEDSNIAVINAVAVIENKNRFFLILIPF</sequence>
<dbReference type="EMBL" id="ABCA03000055">
    <property type="protein sequence ID" value="EDR99678.1"/>
    <property type="molecule type" value="Genomic_DNA"/>
</dbReference>